<protein>
    <submittedName>
        <fullName evidence="1">Uncharacterized protein</fullName>
    </submittedName>
</protein>
<dbReference type="Proteomes" id="UP001060170">
    <property type="component" value="Chromosome 14"/>
</dbReference>
<name>A0ACC0DWI0_9BASI</name>
<accession>A0ACC0DWI0</accession>
<comment type="caution">
    <text evidence="1">The sequence shown here is derived from an EMBL/GenBank/DDBJ whole genome shotgun (WGS) entry which is preliminary data.</text>
</comment>
<keyword evidence="2" id="KW-1185">Reference proteome</keyword>
<evidence type="ECO:0000313" key="1">
    <source>
        <dbReference type="EMBL" id="KAI7940115.1"/>
    </source>
</evidence>
<dbReference type="EMBL" id="CM045878">
    <property type="protein sequence ID" value="KAI7940115.1"/>
    <property type="molecule type" value="Genomic_DNA"/>
</dbReference>
<reference evidence="2" key="1">
    <citation type="journal article" date="2018" name="BMC Genomics">
        <title>Genomic insights into host adaptation between the wheat stripe rust pathogen (Puccinia striiformis f. sp. tritici) and the barley stripe rust pathogen (Puccinia striiformis f. sp. hordei).</title>
        <authorList>
            <person name="Xia C."/>
            <person name="Wang M."/>
            <person name="Yin C."/>
            <person name="Cornejo O.E."/>
            <person name="Hulbert S.H."/>
            <person name="Chen X."/>
        </authorList>
    </citation>
    <scope>NUCLEOTIDE SEQUENCE [LARGE SCALE GENOMIC DNA]</scope>
    <source>
        <strain evidence="2">93-210</strain>
    </source>
</reference>
<evidence type="ECO:0000313" key="2">
    <source>
        <dbReference type="Proteomes" id="UP001060170"/>
    </source>
</evidence>
<proteinExistence type="predicted"/>
<reference evidence="2" key="2">
    <citation type="journal article" date="2018" name="Mol. Plant Microbe Interact.">
        <title>Genome sequence resources for the wheat stripe rust pathogen (Puccinia striiformis f. sp. tritici) and the barley stripe rust pathogen (Puccinia striiformis f. sp. hordei).</title>
        <authorList>
            <person name="Xia C."/>
            <person name="Wang M."/>
            <person name="Yin C."/>
            <person name="Cornejo O.E."/>
            <person name="Hulbert S.H."/>
            <person name="Chen X."/>
        </authorList>
    </citation>
    <scope>NUCLEOTIDE SEQUENCE [LARGE SCALE GENOMIC DNA]</scope>
    <source>
        <strain evidence="2">93-210</strain>
    </source>
</reference>
<sequence>MTHSIQLYPIPISTNNKESGKSLDQTNHQLRTCHSTWDPKRNAIALAVVPSNLSSKKTDKKPQNITSVPDQSIYLINANDFKPTRRSFITRSYEVFSGLQRVVQLTEEEEGMIHDQIYLPGGVCLPSTSQLKYYYRIGNQYIVALKDYVAELQKEDEIKNGEEIDLAIQMIDIFSLFVLVHIPADGRGDGIVVEEILDWVNRTNPQPPKEEGEELSAMNIPYEHVNYWPYIQACVIRGHLTQASALLKPYTKTHNPTLNQLMTVLISLIKSTPRSTSFNQELEFNKAVEKFRENVERSLITLESEMNIIFENERIKSENNSHDSGIAFDEEDLIHFQASYKILLEILSGDQSRISETCYDWQEALGAHLLWVDPFCKRDDLPLVMKKITTDWPIDQTSTLDLSTSSILNGEINLLLESTSKLDKWLICHLADLVDKLGISTSPGHSRGYHIHEFVEYLSVDQGLWRLMIAYLNTVEGSRESIREILRRLVVDDLDTQFKQPDNDNMDLDSTQPAKLTTKVSILEMKSIYAEYDMEDELNRTARILSRRLMKQRKFGAAVAYAVTANDLKLVSRISDCLLDEYLTNGPEEFARLVDEIPSSLLHPTAPSIRPGLFFDSPVKDNLNEKNNDMVHPNLNSSKLLFLSRYRDMHSYYSKGERKLAAQTLIALMTTEIAPKRWWAVCLIDVIPLLEDDEILISLQDTYELFRCLEEITGPIVSSREDSYDNLRYLKRIVRNGRRSLSSDSNQPSSKAPQRNNQNNSKVRKNNDFDQDDDDDDGDDGTRSALEQLNVVKYALSRHLSRGLTWLNGTRRKQIRENIKEKMTGEKITTISPNNNQPILERVEPTKAELEELLENSSKAFKGYSKETNLEQRQTIIKKALEILSSKQDELARELTEQMGRPIAYTAKEIQTAIKRSEYLIRISNEIFADTPGEPEHGFKRYIRKDPVGPILVIFAWNYPYLILVNSLIPALLAGNSVILKPSPQTPTIAEHIQKVFLEAGLPKDVISYFHSGGMNSETGKIAIESPLVKLICFTGSVQGGLAVQKLASDRVVPVSLELGGKDPAYIRNDVDLDWAASEIVDGALFNSGQSCCSVERVYVHHSVHDQFIIAIQNVLKTYIVGDPFDPKTHLGPVISPQSKNFIQDQINEAIQAGAKDVTPPNQSFDNLPNAGNFIKPTLLVDVDHKMRIMKEETFGPVIAIMSVQDDQEAIQLMNDSEFGLTASIWTKDLELAELELSTQIEAGTVFVNRCDFPAADLAWIGWKNSGKGLSLSKFGFDQFIKLKSIHIKSYPK</sequence>
<organism evidence="1 2">
    <name type="scientific">Puccinia striiformis f. sp. tritici</name>
    <dbReference type="NCBI Taxonomy" id="168172"/>
    <lineage>
        <taxon>Eukaryota</taxon>
        <taxon>Fungi</taxon>
        <taxon>Dikarya</taxon>
        <taxon>Basidiomycota</taxon>
        <taxon>Pucciniomycotina</taxon>
        <taxon>Pucciniomycetes</taxon>
        <taxon>Pucciniales</taxon>
        <taxon>Pucciniaceae</taxon>
        <taxon>Puccinia</taxon>
    </lineage>
</organism>
<reference evidence="1 2" key="3">
    <citation type="journal article" date="2022" name="Microbiol. Spectr.">
        <title>Folding features and dynamics of 3D genome architecture in plant fungal pathogens.</title>
        <authorList>
            <person name="Xia C."/>
        </authorList>
    </citation>
    <scope>NUCLEOTIDE SEQUENCE [LARGE SCALE GENOMIC DNA]</scope>
    <source>
        <strain evidence="1 2">93-210</strain>
    </source>
</reference>
<gene>
    <name evidence="1" type="ORF">MJO28_013767</name>
</gene>